<dbReference type="Pfam" id="PF01944">
    <property type="entry name" value="SpoIIM"/>
    <property type="match status" value="1"/>
</dbReference>
<reference evidence="2" key="1">
    <citation type="journal article" date="2014" name="Int. J. Syst. Evol. Microbiol.">
        <title>Complete genome sequence of Corynebacterium casei LMG S-19264T (=DSM 44701T), isolated from a smear-ripened cheese.</title>
        <authorList>
            <consortium name="US DOE Joint Genome Institute (JGI-PGF)"/>
            <person name="Walter F."/>
            <person name="Albersmeier A."/>
            <person name="Kalinowski J."/>
            <person name="Ruckert C."/>
        </authorList>
    </citation>
    <scope>NUCLEOTIDE SEQUENCE</scope>
    <source>
        <strain evidence="2">KCTC 12988</strain>
    </source>
</reference>
<feature type="transmembrane region" description="Helical" evidence="1">
    <location>
        <begin position="186"/>
        <end position="211"/>
    </location>
</feature>
<name>A0A918TKB0_9BACT</name>
<proteinExistence type="predicted"/>
<feature type="transmembrane region" description="Helical" evidence="1">
    <location>
        <begin position="104"/>
        <end position="130"/>
    </location>
</feature>
<dbReference type="Proteomes" id="UP000644507">
    <property type="component" value="Unassembled WGS sequence"/>
</dbReference>
<sequence>MISRKQFQQMNEGRWLESERQIAKLDGRDKLTPEEAREMPASFRKVCQDLGLAGERLYGLALSSRLNGLVMGGFRHLHRSRARFQPIRFLTRTFPGAFKHNLGFFWVSVVLFWLPFFLLAFSGQWGLVWIQSILGPEGMQGMDAMYGKDGDALAHGRATHGSDFMMFGHYVQNNVSIDFRTFAGGIFYGIGTLFFTIFNGLAIGAAAGYVHETGDPMKFWTFVSGHSAFELVGLHISSMAGLRLGWGLIRPGQLTRMAALIKNAQESLVLLGGAAVLTFFAAFIEGFWSAHPNPPALKFGVGIFFWVLTILYLMSGRKEWYERP</sequence>
<accession>A0A918TKB0</accession>
<dbReference type="PANTHER" id="PTHR35337:SF1">
    <property type="entry name" value="SLR1478 PROTEIN"/>
    <property type="match status" value="1"/>
</dbReference>
<protein>
    <submittedName>
        <fullName evidence="2">Membrane protein</fullName>
    </submittedName>
</protein>
<keyword evidence="1" id="KW-0472">Membrane</keyword>
<dbReference type="EMBL" id="BMXI01000006">
    <property type="protein sequence ID" value="GHC51459.1"/>
    <property type="molecule type" value="Genomic_DNA"/>
</dbReference>
<organism evidence="2 3">
    <name type="scientific">Roseibacillus persicicus</name>
    <dbReference type="NCBI Taxonomy" id="454148"/>
    <lineage>
        <taxon>Bacteria</taxon>
        <taxon>Pseudomonadati</taxon>
        <taxon>Verrucomicrobiota</taxon>
        <taxon>Verrucomicrobiia</taxon>
        <taxon>Verrucomicrobiales</taxon>
        <taxon>Verrucomicrobiaceae</taxon>
        <taxon>Roseibacillus</taxon>
    </lineage>
</organism>
<dbReference type="InterPro" id="IPR002798">
    <property type="entry name" value="SpoIIM-like"/>
</dbReference>
<evidence type="ECO:0000313" key="2">
    <source>
        <dbReference type="EMBL" id="GHC51459.1"/>
    </source>
</evidence>
<keyword evidence="1" id="KW-0812">Transmembrane</keyword>
<gene>
    <name evidence="2" type="ORF">GCM10007100_17100</name>
</gene>
<dbReference type="RefSeq" id="WP_377047484.1">
    <property type="nucleotide sequence ID" value="NZ_CP151838.1"/>
</dbReference>
<evidence type="ECO:0000256" key="1">
    <source>
        <dbReference type="SAM" id="Phobius"/>
    </source>
</evidence>
<keyword evidence="3" id="KW-1185">Reference proteome</keyword>
<feature type="transmembrane region" description="Helical" evidence="1">
    <location>
        <begin position="296"/>
        <end position="314"/>
    </location>
</feature>
<keyword evidence="1" id="KW-1133">Transmembrane helix</keyword>
<dbReference type="PANTHER" id="PTHR35337">
    <property type="entry name" value="SLR1478 PROTEIN"/>
    <property type="match status" value="1"/>
</dbReference>
<feature type="transmembrane region" description="Helical" evidence="1">
    <location>
        <begin position="269"/>
        <end position="290"/>
    </location>
</feature>
<reference evidence="2" key="2">
    <citation type="submission" date="2020-09" db="EMBL/GenBank/DDBJ databases">
        <authorList>
            <person name="Sun Q."/>
            <person name="Kim S."/>
        </authorList>
    </citation>
    <scope>NUCLEOTIDE SEQUENCE</scope>
    <source>
        <strain evidence="2">KCTC 12988</strain>
    </source>
</reference>
<comment type="caution">
    <text evidence="2">The sequence shown here is derived from an EMBL/GenBank/DDBJ whole genome shotgun (WGS) entry which is preliminary data.</text>
</comment>
<dbReference type="AlphaFoldDB" id="A0A918TKB0"/>
<evidence type="ECO:0000313" key="3">
    <source>
        <dbReference type="Proteomes" id="UP000644507"/>
    </source>
</evidence>